<evidence type="ECO:0000256" key="2">
    <source>
        <dbReference type="SAM" id="SignalP"/>
    </source>
</evidence>
<feature type="signal peptide" evidence="2">
    <location>
        <begin position="1"/>
        <end position="23"/>
    </location>
</feature>
<reference evidence="3" key="1">
    <citation type="submission" date="2022-01" db="EMBL/GenBank/DDBJ databases">
        <authorList>
            <person name="King R."/>
        </authorList>
    </citation>
    <scope>NUCLEOTIDE SEQUENCE</scope>
</reference>
<accession>A0A9P0MUR9</accession>
<protein>
    <recommendedName>
        <fullName evidence="5">Neuropeptide</fullName>
    </recommendedName>
</protein>
<keyword evidence="4" id="KW-1185">Reference proteome</keyword>
<evidence type="ECO:0000313" key="3">
    <source>
        <dbReference type="EMBL" id="CAH1405804.1"/>
    </source>
</evidence>
<evidence type="ECO:0000313" key="4">
    <source>
        <dbReference type="Proteomes" id="UP001152798"/>
    </source>
</evidence>
<dbReference type="OrthoDB" id="10392157at2759"/>
<proteinExistence type="predicted"/>
<name>A0A9P0MUR9_NEZVI</name>
<gene>
    <name evidence="3" type="ORF">NEZAVI_LOCUS13901</name>
</gene>
<evidence type="ECO:0000256" key="1">
    <source>
        <dbReference type="SAM" id="MobiDB-lite"/>
    </source>
</evidence>
<organism evidence="3 4">
    <name type="scientific">Nezara viridula</name>
    <name type="common">Southern green stink bug</name>
    <name type="synonym">Cimex viridulus</name>
    <dbReference type="NCBI Taxonomy" id="85310"/>
    <lineage>
        <taxon>Eukaryota</taxon>
        <taxon>Metazoa</taxon>
        <taxon>Ecdysozoa</taxon>
        <taxon>Arthropoda</taxon>
        <taxon>Hexapoda</taxon>
        <taxon>Insecta</taxon>
        <taxon>Pterygota</taxon>
        <taxon>Neoptera</taxon>
        <taxon>Paraneoptera</taxon>
        <taxon>Hemiptera</taxon>
        <taxon>Heteroptera</taxon>
        <taxon>Panheteroptera</taxon>
        <taxon>Pentatomomorpha</taxon>
        <taxon>Pentatomoidea</taxon>
        <taxon>Pentatomidae</taxon>
        <taxon>Pentatominae</taxon>
        <taxon>Nezara</taxon>
    </lineage>
</organism>
<feature type="chain" id="PRO_5040174245" description="Neuropeptide" evidence="2">
    <location>
        <begin position="24"/>
        <end position="62"/>
    </location>
</feature>
<evidence type="ECO:0008006" key="5">
    <source>
        <dbReference type="Google" id="ProtNLM"/>
    </source>
</evidence>
<dbReference type="Proteomes" id="UP001152798">
    <property type="component" value="Chromosome 6"/>
</dbReference>
<keyword evidence="2" id="KW-0732">Signal</keyword>
<sequence length="62" mass="6451">MDLKFLFLFVFLAISAVFSLGAAADLGEFEVEPEANGSEGGQKDVRCGGKKGGKGGKKGWKG</sequence>
<dbReference type="EMBL" id="OV725082">
    <property type="protein sequence ID" value="CAH1405804.1"/>
    <property type="molecule type" value="Genomic_DNA"/>
</dbReference>
<feature type="compositionally biased region" description="Basic residues" evidence="1">
    <location>
        <begin position="48"/>
        <end position="62"/>
    </location>
</feature>
<dbReference type="AlphaFoldDB" id="A0A9P0MUR9"/>
<feature type="region of interest" description="Disordered" evidence="1">
    <location>
        <begin position="33"/>
        <end position="62"/>
    </location>
</feature>